<organism evidence="2 3">
    <name type="scientific">Blastococcus colisei</name>
    <dbReference type="NCBI Taxonomy" id="1564162"/>
    <lineage>
        <taxon>Bacteria</taxon>
        <taxon>Bacillati</taxon>
        <taxon>Actinomycetota</taxon>
        <taxon>Actinomycetes</taxon>
        <taxon>Geodermatophilales</taxon>
        <taxon>Geodermatophilaceae</taxon>
        <taxon>Blastococcus</taxon>
    </lineage>
</organism>
<gene>
    <name evidence="2" type="ORF">FHU33_2324</name>
</gene>
<sequence length="649" mass="70434">MADQVFCFNGVDGVTGSYLLPPVTPATIFRRARGFAPDPHELDELRYRRELATRKVLGPGEGRDPCDLSQVGWGVLFAQSCAPSIRDALRPLLDHRRAQVCAGGDDRYYREFWGEDAYRPGESKTRLLARYGAGPGPVDPGRVPYYLLLVGGPSDIPFSVQYQLDVQYAVGRLYFQTPDEYRGYADGVVAAETTGVPRSRSVAFFAPQNPGDRATELSRSELVEPLAQRLATDHADWDVRASVGEDATKPCLLELLTGDSSPALLFTAGHGVGWPAGHPHQARRQGALVCQEWPGPDADDEFTEEHYLGADDVPDDAHVHGLVALHFACFGAGTPEWDEFAHREAGSTPERLAPEPFVSTLPRRLLGHENGPALAVAGHVDRAWGYSFKWPGAGRQTEVYRSCLARLLRGHPIGSAFDYVNQRYAELAADLSAELHEVQVGRRPDHVSLSAMWTANNDARGFVVLGDPAVRLPAFSDGQDAVPGGAARSARGAEPPGAGSPLDDGPIDTPELGTDGSWQAAELPPGSRRRLVAAAQELADVLAEMVRGARDPEVAVYGAEEPSVVRREWSEDEPPGAELRFLARAGLGGDVRIVVTQREGGFDTRYSALGLDALRLAQEERRQSLRYLAMSLAALLRAEDDATDSERPV</sequence>
<accession>A0A543PFQ9</accession>
<keyword evidence="3" id="KW-1185">Reference proteome</keyword>
<reference evidence="2 3" key="1">
    <citation type="submission" date="2019-06" db="EMBL/GenBank/DDBJ databases">
        <title>Sequencing the genomes of 1000 actinobacteria strains.</title>
        <authorList>
            <person name="Klenk H.-P."/>
        </authorList>
    </citation>
    <scope>NUCLEOTIDE SEQUENCE [LARGE SCALE GENOMIC DNA]</scope>
    <source>
        <strain evidence="2 3">DSM 46837</strain>
    </source>
</reference>
<dbReference type="EMBL" id="VFQE01000001">
    <property type="protein sequence ID" value="TQN42913.1"/>
    <property type="molecule type" value="Genomic_DNA"/>
</dbReference>
<dbReference type="RefSeq" id="WP_142025485.1">
    <property type="nucleotide sequence ID" value="NZ_VFQE01000001.1"/>
</dbReference>
<evidence type="ECO:0008006" key="4">
    <source>
        <dbReference type="Google" id="ProtNLM"/>
    </source>
</evidence>
<dbReference type="Proteomes" id="UP000319865">
    <property type="component" value="Unassembled WGS sequence"/>
</dbReference>
<feature type="region of interest" description="Disordered" evidence="1">
    <location>
        <begin position="476"/>
        <end position="519"/>
    </location>
</feature>
<evidence type="ECO:0000313" key="2">
    <source>
        <dbReference type="EMBL" id="TQN42913.1"/>
    </source>
</evidence>
<dbReference type="OrthoDB" id="3078209at2"/>
<proteinExistence type="predicted"/>
<comment type="caution">
    <text evidence="2">The sequence shown here is derived from an EMBL/GenBank/DDBJ whole genome shotgun (WGS) entry which is preliminary data.</text>
</comment>
<dbReference type="AlphaFoldDB" id="A0A543PFQ9"/>
<name>A0A543PFQ9_9ACTN</name>
<evidence type="ECO:0000313" key="3">
    <source>
        <dbReference type="Proteomes" id="UP000319865"/>
    </source>
</evidence>
<evidence type="ECO:0000256" key="1">
    <source>
        <dbReference type="SAM" id="MobiDB-lite"/>
    </source>
</evidence>
<protein>
    <recommendedName>
        <fullName evidence="4">Peptidase C25-like protein</fullName>
    </recommendedName>
</protein>